<dbReference type="PANTHER" id="PTHR43272">
    <property type="entry name" value="LONG-CHAIN-FATTY-ACID--COA LIGASE"/>
    <property type="match status" value="1"/>
</dbReference>
<protein>
    <recommendedName>
        <fullName evidence="4">AMP-dependent synthetase/ligase domain-containing protein</fullName>
    </recommendedName>
</protein>
<dbReference type="Gramene" id="Psat03G0206000-T1">
    <property type="protein sequence ID" value="KAI5426480.1"/>
    <property type="gene ID" value="KIW84_032060"/>
</dbReference>
<evidence type="ECO:0000256" key="3">
    <source>
        <dbReference type="SAM" id="Coils"/>
    </source>
</evidence>
<gene>
    <name evidence="5" type="ORF">KIW84_032060</name>
</gene>
<dbReference type="SUPFAM" id="SSF56801">
    <property type="entry name" value="Acetyl-CoA synthetase-like"/>
    <property type="match status" value="1"/>
</dbReference>
<evidence type="ECO:0000256" key="1">
    <source>
        <dbReference type="ARBA" id="ARBA00022741"/>
    </source>
</evidence>
<dbReference type="GO" id="GO:0005783">
    <property type="term" value="C:endoplasmic reticulum"/>
    <property type="evidence" value="ECO:0007669"/>
    <property type="project" value="TreeGrafter"/>
</dbReference>
<dbReference type="GO" id="GO:0005524">
    <property type="term" value="F:ATP binding"/>
    <property type="evidence" value="ECO:0007669"/>
    <property type="project" value="UniProtKB-KW"/>
</dbReference>
<comment type="caution">
    <text evidence="5">The sequence shown here is derived from an EMBL/GenBank/DDBJ whole genome shotgun (WGS) entry which is preliminary data.</text>
</comment>
<evidence type="ECO:0000259" key="4">
    <source>
        <dbReference type="Pfam" id="PF00501"/>
    </source>
</evidence>
<proteinExistence type="predicted"/>
<sequence>MDGPPDAKDLQPFVLSDIQASNPDVRAVRKAWLKVNLKEERKGKAQELEDSNKRARLLEDQKDDLDHILLGSTSVIQTRKEELKKAEYRICELGRLLDKSLMDKKEIKLDFEAQIRDLRDALKKCEEKLSREILQKEEAERNCHHLRYQLEEATRRFAVLESQEGDAAYLLLKNDCVYWKRLYREARATLDEDQKVIKELQELYVEWNGKFRNLARLSGHGGSPSPCCEIKLVDVPEMNYTSDDQPNPCGEFCIRGPIIFQGYYKDEVQTREVIDEEGWLHTGDIGIWIVGGRLKIIDRKKNNFKMAQGGYIAPEKIENVYVKCNFVAQCFIYGDSFNSSLVAVVSVDPDVMKAWAASQGIVHKDLTQLCNNPKQAPFHTLIGRELRNGKVENPFVKYGQVGLAKKGEDYFLIKIDCHRVPGDPSTAFSVFAVFDGHNGISAATEPQMVSPKQQAAI</sequence>
<reference evidence="5 6" key="1">
    <citation type="journal article" date="2022" name="Nat. Genet.">
        <title>Improved pea reference genome and pan-genome highlight genomic features and evolutionary characteristics.</title>
        <authorList>
            <person name="Yang T."/>
            <person name="Liu R."/>
            <person name="Luo Y."/>
            <person name="Hu S."/>
            <person name="Wang D."/>
            <person name="Wang C."/>
            <person name="Pandey M.K."/>
            <person name="Ge S."/>
            <person name="Xu Q."/>
            <person name="Li N."/>
            <person name="Li G."/>
            <person name="Huang Y."/>
            <person name="Saxena R.K."/>
            <person name="Ji Y."/>
            <person name="Li M."/>
            <person name="Yan X."/>
            <person name="He Y."/>
            <person name="Liu Y."/>
            <person name="Wang X."/>
            <person name="Xiang C."/>
            <person name="Varshney R.K."/>
            <person name="Ding H."/>
            <person name="Gao S."/>
            <person name="Zong X."/>
        </authorList>
    </citation>
    <scope>NUCLEOTIDE SEQUENCE [LARGE SCALE GENOMIC DNA]</scope>
    <source>
        <strain evidence="5 6">cv. Zhongwan 6</strain>
    </source>
</reference>
<evidence type="ECO:0000313" key="5">
    <source>
        <dbReference type="EMBL" id="KAI5426480.1"/>
    </source>
</evidence>
<organism evidence="5 6">
    <name type="scientific">Pisum sativum</name>
    <name type="common">Garden pea</name>
    <name type="synonym">Lathyrus oleraceus</name>
    <dbReference type="NCBI Taxonomy" id="3888"/>
    <lineage>
        <taxon>Eukaryota</taxon>
        <taxon>Viridiplantae</taxon>
        <taxon>Streptophyta</taxon>
        <taxon>Embryophyta</taxon>
        <taxon>Tracheophyta</taxon>
        <taxon>Spermatophyta</taxon>
        <taxon>Magnoliopsida</taxon>
        <taxon>eudicotyledons</taxon>
        <taxon>Gunneridae</taxon>
        <taxon>Pentapetalae</taxon>
        <taxon>rosids</taxon>
        <taxon>fabids</taxon>
        <taxon>Fabales</taxon>
        <taxon>Fabaceae</taxon>
        <taxon>Papilionoideae</taxon>
        <taxon>50 kb inversion clade</taxon>
        <taxon>NPAAA clade</taxon>
        <taxon>Hologalegina</taxon>
        <taxon>IRL clade</taxon>
        <taxon>Fabeae</taxon>
        <taxon>Lathyrus</taxon>
    </lineage>
</organism>
<dbReference type="EMBL" id="JAMSHJ010000003">
    <property type="protein sequence ID" value="KAI5426480.1"/>
    <property type="molecule type" value="Genomic_DNA"/>
</dbReference>
<dbReference type="GO" id="GO:0016020">
    <property type="term" value="C:membrane"/>
    <property type="evidence" value="ECO:0007669"/>
    <property type="project" value="TreeGrafter"/>
</dbReference>
<keyword evidence="3" id="KW-0175">Coiled coil</keyword>
<keyword evidence="6" id="KW-1185">Reference proteome</keyword>
<feature type="domain" description="AMP-dependent synthetase/ligase" evidence="4">
    <location>
        <begin position="216"/>
        <end position="264"/>
    </location>
</feature>
<name>A0A9D4XX04_PEA</name>
<feature type="coiled-coil region" evidence="3">
    <location>
        <begin position="34"/>
        <end position="68"/>
    </location>
</feature>
<dbReference type="PANTHER" id="PTHR43272:SF33">
    <property type="entry name" value="AMP-BINDING DOMAIN-CONTAINING PROTEIN-RELATED"/>
    <property type="match status" value="1"/>
</dbReference>
<evidence type="ECO:0000256" key="2">
    <source>
        <dbReference type="ARBA" id="ARBA00022840"/>
    </source>
</evidence>
<dbReference type="GO" id="GO:0004467">
    <property type="term" value="F:long-chain fatty acid-CoA ligase activity"/>
    <property type="evidence" value="ECO:0007669"/>
    <property type="project" value="TreeGrafter"/>
</dbReference>
<dbReference type="Gene3D" id="3.40.50.12780">
    <property type="entry name" value="N-terminal domain of ligase-like"/>
    <property type="match status" value="1"/>
</dbReference>
<dbReference type="AlphaFoldDB" id="A0A9D4XX04"/>
<keyword evidence="1" id="KW-0547">Nucleotide-binding</keyword>
<evidence type="ECO:0000313" key="6">
    <source>
        <dbReference type="Proteomes" id="UP001058974"/>
    </source>
</evidence>
<feature type="coiled-coil region" evidence="3">
    <location>
        <begin position="108"/>
        <end position="156"/>
    </location>
</feature>
<dbReference type="InterPro" id="IPR000873">
    <property type="entry name" value="AMP-dep_synth/lig_dom"/>
</dbReference>
<dbReference type="InterPro" id="IPR042099">
    <property type="entry name" value="ANL_N_sf"/>
</dbReference>
<dbReference type="Pfam" id="PF00501">
    <property type="entry name" value="AMP-binding"/>
    <property type="match status" value="1"/>
</dbReference>
<accession>A0A9D4XX04</accession>
<keyword evidence="2" id="KW-0067">ATP-binding</keyword>
<dbReference type="Proteomes" id="UP001058974">
    <property type="component" value="Chromosome 3"/>
</dbReference>